<keyword evidence="2 3" id="KW-0143">Chaperone</keyword>
<dbReference type="PANTHER" id="PTHR33643">
    <property type="entry name" value="UREASE ACCESSORY PROTEIN D"/>
    <property type="match status" value="1"/>
</dbReference>
<evidence type="ECO:0000313" key="4">
    <source>
        <dbReference type="EMBL" id="MFG6415291.1"/>
    </source>
</evidence>
<keyword evidence="5" id="KW-1185">Reference proteome</keyword>
<dbReference type="PANTHER" id="PTHR33643:SF1">
    <property type="entry name" value="UREASE ACCESSORY PROTEIN D"/>
    <property type="match status" value="1"/>
</dbReference>
<comment type="subcellular location">
    <subcellularLocation>
        <location evidence="3">Cytoplasm</location>
    </subcellularLocation>
</comment>
<evidence type="ECO:0000256" key="1">
    <source>
        <dbReference type="ARBA" id="ARBA00007177"/>
    </source>
</evidence>
<organism evidence="4 5">
    <name type="scientific">Pelomonas dachongensis</name>
    <dbReference type="NCBI Taxonomy" id="3299029"/>
    <lineage>
        <taxon>Bacteria</taxon>
        <taxon>Pseudomonadati</taxon>
        <taxon>Pseudomonadota</taxon>
        <taxon>Betaproteobacteria</taxon>
        <taxon>Burkholderiales</taxon>
        <taxon>Sphaerotilaceae</taxon>
        <taxon>Roseateles</taxon>
    </lineage>
</organism>
<dbReference type="EMBL" id="JBIGHY010000005">
    <property type="protein sequence ID" value="MFG6415291.1"/>
    <property type="molecule type" value="Genomic_DNA"/>
</dbReference>
<dbReference type="Proteomes" id="UP001606300">
    <property type="component" value="Unassembled WGS sequence"/>
</dbReference>
<keyword evidence="3" id="KW-0963">Cytoplasm</keyword>
<name>A0ABW7ET93_9BURK</name>
<keyword evidence="3" id="KW-0996">Nickel insertion</keyword>
<dbReference type="HAMAP" id="MF_01384">
    <property type="entry name" value="UreD"/>
    <property type="match status" value="1"/>
</dbReference>
<dbReference type="Pfam" id="PF01774">
    <property type="entry name" value="UreD"/>
    <property type="match status" value="1"/>
</dbReference>
<gene>
    <name evidence="3" type="primary">ureD</name>
    <name evidence="4" type="ORF">ACG02S_15445</name>
</gene>
<reference evidence="4 5" key="1">
    <citation type="submission" date="2024-09" db="EMBL/GenBank/DDBJ databases">
        <title>Novel species of the genus Pelomonas and Roseateles isolated from streams.</title>
        <authorList>
            <person name="Lu H."/>
        </authorList>
    </citation>
    <scope>NUCLEOTIDE SEQUENCE [LARGE SCALE GENOMIC DNA]</scope>
    <source>
        <strain evidence="4 5">DC23W</strain>
    </source>
</reference>
<comment type="function">
    <text evidence="3">Required for maturation of urease via the functional incorporation of the urease nickel metallocenter.</text>
</comment>
<comment type="caution">
    <text evidence="4">The sequence shown here is derived from an EMBL/GenBank/DDBJ whole genome shotgun (WGS) entry which is preliminary data.</text>
</comment>
<protein>
    <recommendedName>
        <fullName evidence="3">Urease accessory protein UreD</fullName>
    </recommendedName>
</protein>
<evidence type="ECO:0000256" key="3">
    <source>
        <dbReference type="HAMAP-Rule" id="MF_01384"/>
    </source>
</evidence>
<proteinExistence type="inferred from homology"/>
<comment type="similarity">
    <text evidence="1 3">Belongs to the UreD family.</text>
</comment>
<dbReference type="RefSeq" id="WP_394471359.1">
    <property type="nucleotide sequence ID" value="NZ_JBIGHY010000005.1"/>
</dbReference>
<comment type="subunit">
    <text evidence="3">UreD, UreF and UreG form a complex that acts as a GTP-hydrolysis-dependent molecular chaperone, activating the urease apoprotein by helping to assemble the nickel containing metallocenter of UreC. The UreE protein probably delivers the nickel.</text>
</comment>
<sequence length="278" mass="29345">MADPVRWPARLALTARAEGAATRVHARHDGPLRLLKTLYPEGEAIAHAVLVHPPGGLVGGDRLDIDLDVQAGAHLLVTTPAATRFYRSHAGEAAQVVTAQVAAGARLEWVPQETLAYPACVGRNEVRLRLAAGASLFATEVLGLGLPAAGQAFDTGRLLQHLEIEGQWLDRGWLDAADHALLNGPCGLGGHRVLGTLAYAQTTALAVAEALLDDSRALLADQPLSGVTHLAGPRGAVLLVRVVGDEVESVTAALRRVRALLRERLWGLPGGEPRIWAT</sequence>
<evidence type="ECO:0000256" key="2">
    <source>
        <dbReference type="ARBA" id="ARBA00023186"/>
    </source>
</evidence>
<dbReference type="InterPro" id="IPR002669">
    <property type="entry name" value="UreD"/>
</dbReference>
<accession>A0ABW7ET93</accession>
<evidence type="ECO:0000313" key="5">
    <source>
        <dbReference type="Proteomes" id="UP001606300"/>
    </source>
</evidence>